<keyword evidence="1" id="KW-0678">Repressor</keyword>
<dbReference type="SUPFAM" id="SSF46955">
    <property type="entry name" value="Putative DNA-binding domain"/>
    <property type="match status" value="1"/>
</dbReference>
<dbReference type="PROSITE" id="PS50937">
    <property type="entry name" value="HTH_MERR_2"/>
    <property type="match status" value="1"/>
</dbReference>
<dbReference type="Proteomes" id="UP000183028">
    <property type="component" value="Unassembled WGS sequence"/>
</dbReference>
<dbReference type="EMBL" id="FNYK01000010">
    <property type="protein sequence ID" value="SEI56803.1"/>
    <property type="molecule type" value="Genomic_DNA"/>
</dbReference>
<dbReference type="PANTHER" id="PTHR30204:SF69">
    <property type="entry name" value="MERR-FAMILY TRANSCRIPTIONAL REGULATOR"/>
    <property type="match status" value="1"/>
</dbReference>
<proteinExistence type="predicted"/>
<evidence type="ECO:0000313" key="6">
    <source>
        <dbReference type="EMBL" id="SEI56803.1"/>
    </source>
</evidence>
<dbReference type="InterPro" id="IPR000551">
    <property type="entry name" value="MerR-type_HTH_dom"/>
</dbReference>
<accession>A0A1H6RM32</accession>
<dbReference type="InterPro" id="IPR047057">
    <property type="entry name" value="MerR_fam"/>
</dbReference>
<dbReference type="CDD" id="cd00592">
    <property type="entry name" value="HTH_MerR-like"/>
    <property type="match status" value="1"/>
</dbReference>
<dbReference type="InterPro" id="IPR009061">
    <property type="entry name" value="DNA-bd_dom_put_sf"/>
</dbReference>
<feature type="domain" description="HTH merR-type" evidence="5">
    <location>
        <begin position="1"/>
        <end position="69"/>
    </location>
</feature>
<sequence length="281" mass="32580">MGYKVKWVEDHLGISRKALRNYEKLGLMPPNIGGKYRDYSDEDIDRIWSIKILQGLGYSLAEIRELMDNKEADFYKSISDKVVELERKRDDITNFIEFAKTIKLTGRVPTTKQVGSIRYSEFMEYSRKNWNFYIEPKAASYLNAMELIQDAKEQELSEIDVDRLESLAKLMGDYQEMQHTYTINAYYQILSRMQSLEFNSEVVQTVVEQLFCFLSESDSAKEIGEKFTRVFFAKYTAPFFLEGSDIGEINISTYGRGGAEFIARAIAFFGGFDSIDDLYEL</sequence>
<evidence type="ECO:0000313" key="7">
    <source>
        <dbReference type="Proteomes" id="UP000183028"/>
    </source>
</evidence>
<dbReference type="PANTHER" id="PTHR30204">
    <property type="entry name" value="REDOX-CYCLING DRUG-SENSING TRANSCRIPTIONAL ACTIVATOR SOXR"/>
    <property type="match status" value="1"/>
</dbReference>
<dbReference type="GO" id="GO:0003677">
    <property type="term" value="F:DNA binding"/>
    <property type="evidence" value="ECO:0007669"/>
    <property type="project" value="UniProtKB-KW"/>
</dbReference>
<evidence type="ECO:0000256" key="2">
    <source>
        <dbReference type="ARBA" id="ARBA00023015"/>
    </source>
</evidence>
<protein>
    <submittedName>
        <fullName evidence="6">DNA-binding transcriptional regulator, MerR family</fullName>
    </submittedName>
</protein>
<keyword evidence="2" id="KW-0805">Transcription regulation</keyword>
<gene>
    <name evidence="6" type="ORF">SAMN04487834_10106</name>
</gene>
<name>A0A1H6RM32_9FIRM</name>
<dbReference type="AlphaFoldDB" id="A0A1H6RM32"/>
<keyword evidence="4" id="KW-0804">Transcription</keyword>
<keyword evidence="3 6" id="KW-0238">DNA-binding</keyword>
<dbReference type="RefSeq" id="WP_074731424.1">
    <property type="nucleotide sequence ID" value="NZ_FNYK01000010.1"/>
</dbReference>
<dbReference type="Pfam" id="PF13411">
    <property type="entry name" value="MerR_1"/>
    <property type="match status" value="1"/>
</dbReference>
<dbReference type="SMART" id="SM00422">
    <property type="entry name" value="HTH_MERR"/>
    <property type="match status" value="1"/>
</dbReference>
<keyword evidence="7" id="KW-1185">Reference proteome</keyword>
<organism evidence="6 7">
    <name type="scientific">Sharpea azabuensis</name>
    <dbReference type="NCBI Taxonomy" id="322505"/>
    <lineage>
        <taxon>Bacteria</taxon>
        <taxon>Bacillati</taxon>
        <taxon>Bacillota</taxon>
        <taxon>Erysipelotrichia</taxon>
        <taxon>Erysipelotrichales</taxon>
        <taxon>Coprobacillaceae</taxon>
        <taxon>Sharpea</taxon>
    </lineage>
</organism>
<dbReference type="Gene3D" id="1.10.1660.10">
    <property type="match status" value="1"/>
</dbReference>
<evidence type="ECO:0000256" key="1">
    <source>
        <dbReference type="ARBA" id="ARBA00022491"/>
    </source>
</evidence>
<dbReference type="GO" id="GO:0003700">
    <property type="term" value="F:DNA-binding transcription factor activity"/>
    <property type="evidence" value="ECO:0007669"/>
    <property type="project" value="InterPro"/>
</dbReference>
<evidence type="ECO:0000259" key="5">
    <source>
        <dbReference type="PROSITE" id="PS50937"/>
    </source>
</evidence>
<reference evidence="7" key="1">
    <citation type="submission" date="2016-10" db="EMBL/GenBank/DDBJ databases">
        <authorList>
            <person name="Varghese N."/>
        </authorList>
    </citation>
    <scope>NUCLEOTIDE SEQUENCE [LARGE SCALE GENOMIC DNA]</scope>
    <source>
        <strain evidence="7">DSM 20406</strain>
    </source>
</reference>
<evidence type="ECO:0000256" key="4">
    <source>
        <dbReference type="ARBA" id="ARBA00023163"/>
    </source>
</evidence>
<evidence type="ECO:0000256" key="3">
    <source>
        <dbReference type="ARBA" id="ARBA00023125"/>
    </source>
</evidence>